<feature type="signal peptide" evidence="1">
    <location>
        <begin position="1"/>
        <end position="22"/>
    </location>
</feature>
<feature type="chain" id="PRO_5035776335" evidence="1">
    <location>
        <begin position="23"/>
        <end position="113"/>
    </location>
</feature>
<name>A0A8S1GTC0_9PELO</name>
<protein>
    <submittedName>
        <fullName evidence="2">Uncharacterized protein</fullName>
    </submittedName>
</protein>
<dbReference type="EMBL" id="CAJGYM010000003">
    <property type="protein sequence ID" value="CAD6186002.1"/>
    <property type="molecule type" value="Genomic_DNA"/>
</dbReference>
<proteinExistence type="predicted"/>
<gene>
    <name evidence="2" type="ORF">CAUJ_LOCUS1921</name>
</gene>
<dbReference type="AlphaFoldDB" id="A0A8S1GTC0"/>
<keyword evidence="1" id="KW-0732">Signal</keyword>
<keyword evidence="3" id="KW-1185">Reference proteome</keyword>
<evidence type="ECO:0000256" key="1">
    <source>
        <dbReference type="SAM" id="SignalP"/>
    </source>
</evidence>
<evidence type="ECO:0000313" key="2">
    <source>
        <dbReference type="EMBL" id="CAD6186002.1"/>
    </source>
</evidence>
<sequence length="113" mass="11552">MKSSLVVSSVVLAVISIDVVFSVPGLRPPIEEMGNPTEKPVPVPVEASPEEIANIGKGGIPGLTGGLLSGNSSGSIDAGALLNALPLGLETTTKSSFATWIILPIVSVFLRFL</sequence>
<dbReference type="Proteomes" id="UP000835052">
    <property type="component" value="Unassembled WGS sequence"/>
</dbReference>
<organism evidence="2 3">
    <name type="scientific">Caenorhabditis auriculariae</name>
    <dbReference type="NCBI Taxonomy" id="2777116"/>
    <lineage>
        <taxon>Eukaryota</taxon>
        <taxon>Metazoa</taxon>
        <taxon>Ecdysozoa</taxon>
        <taxon>Nematoda</taxon>
        <taxon>Chromadorea</taxon>
        <taxon>Rhabditida</taxon>
        <taxon>Rhabditina</taxon>
        <taxon>Rhabditomorpha</taxon>
        <taxon>Rhabditoidea</taxon>
        <taxon>Rhabditidae</taxon>
        <taxon>Peloderinae</taxon>
        <taxon>Caenorhabditis</taxon>
    </lineage>
</organism>
<evidence type="ECO:0000313" key="3">
    <source>
        <dbReference type="Proteomes" id="UP000835052"/>
    </source>
</evidence>
<accession>A0A8S1GTC0</accession>
<comment type="caution">
    <text evidence="2">The sequence shown here is derived from an EMBL/GenBank/DDBJ whole genome shotgun (WGS) entry which is preliminary data.</text>
</comment>
<reference evidence="2" key="1">
    <citation type="submission" date="2020-10" db="EMBL/GenBank/DDBJ databases">
        <authorList>
            <person name="Kikuchi T."/>
        </authorList>
    </citation>
    <scope>NUCLEOTIDE SEQUENCE</scope>
    <source>
        <strain evidence="2">NKZ352</strain>
    </source>
</reference>